<feature type="region of interest" description="Disordered" evidence="2">
    <location>
        <begin position="291"/>
        <end position="323"/>
    </location>
</feature>
<evidence type="ECO:0000313" key="3">
    <source>
        <dbReference type="EMBL" id="CUG06213.1"/>
    </source>
</evidence>
<feature type="coiled-coil region" evidence="1">
    <location>
        <begin position="31"/>
        <end position="189"/>
    </location>
</feature>
<feature type="compositionally biased region" description="Low complexity" evidence="2">
    <location>
        <begin position="232"/>
        <end position="266"/>
    </location>
</feature>
<evidence type="ECO:0000256" key="2">
    <source>
        <dbReference type="SAM" id="MobiDB-lite"/>
    </source>
</evidence>
<accession>A0A0S4ISW4</accession>
<reference evidence="4" key="1">
    <citation type="submission" date="2015-09" db="EMBL/GenBank/DDBJ databases">
        <authorList>
            <consortium name="Pathogen Informatics"/>
        </authorList>
    </citation>
    <scope>NUCLEOTIDE SEQUENCE [LARGE SCALE GENOMIC DNA]</scope>
    <source>
        <strain evidence="4">Lake Konstanz</strain>
    </source>
</reference>
<keyword evidence="4" id="KW-1185">Reference proteome</keyword>
<dbReference type="Gene3D" id="1.10.287.1490">
    <property type="match status" value="1"/>
</dbReference>
<dbReference type="OrthoDB" id="265288at2759"/>
<proteinExistence type="predicted"/>
<protein>
    <submittedName>
        <fullName evidence="3">Uncharacterized protein</fullName>
    </submittedName>
</protein>
<dbReference type="Proteomes" id="UP000051952">
    <property type="component" value="Unassembled WGS sequence"/>
</dbReference>
<gene>
    <name evidence="3" type="ORF">BSAL_72015</name>
</gene>
<name>A0A0S4ISW4_BODSA</name>
<dbReference type="AlphaFoldDB" id="A0A0S4ISW4"/>
<sequence>MHSTSFTSSHDQSTESVVLQRSGLLGGAGDTKSIVLALQALQEKIRKLEQDRNFHQEQCEKAQRSHESYKLEIEGQLDAERSQHRVREHELQDLLARANAERSRLQATLEESKSDLGHFRQELEQMLNAERSQARAKEDQLLSELEQLRSDLNEERKNADDLATSVEQLKREREVIETTNRRLESTVRELITVQNNLMESVKKGGSGVINSGAKSVAAAVRGRATYRDPVNTSTTSARKASAARPANDVNVSTTTRRTTTQVQNTSSSRFTYMNATHASASRDIRFGEIPAARSATPPRPPSPARPAATRASSARGRGLNTSSHLPTEHVQAMDEVYEEMQVELRDLESRYKEAIQDAARNDTSPDVLNNVLNQLMTQIQRKTEQLRLMRQTKGDLGNTSLIGSERRSGSVAKGVDKALQRNQIVSELRSLFAKSF</sequence>
<feature type="coiled-coil region" evidence="1">
    <location>
        <begin position="330"/>
        <end position="392"/>
    </location>
</feature>
<evidence type="ECO:0000313" key="4">
    <source>
        <dbReference type="Proteomes" id="UP000051952"/>
    </source>
</evidence>
<feature type="region of interest" description="Disordered" evidence="2">
    <location>
        <begin position="229"/>
        <end position="266"/>
    </location>
</feature>
<keyword evidence="1" id="KW-0175">Coiled coil</keyword>
<dbReference type="EMBL" id="CYKH01000567">
    <property type="protein sequence ID" value="CUG06213.1"/>
    <property type="molecule type" value="Genomic_DNA"/>
</dbReference>
<organism evidence="3 4">
    <name type="scientific">Bodo saltans</name>
    <name type="common">Flagellated protozoan</name>
    <dbReference type="NCBI Taxonomy" id="75058"/>
    <lineage>
        <taxon>Eukaryota</taxon>
        <taxon>Discoba</taxon>
        <taxon>Euglenozoa</taxon>
        <taxon>Kinetoplastea</taxon>
        <taxon>Metakinetoplastina</taxon>
        <taxon>Eubodonida</taxon>
        <taxon>Bodonidae</taxon>
        <taxon>Bodo</taxon>
    </lineage>
</organism>
<feature type="compositionally biased region" description="Low complexity" evidence="2">
    <location>
        <begin position="305"/>
        <end position="315"/>
    </location>
</feature>
<dbReference type="VEuPathDB" id="TriTrypDB:BSAL_72015"/>
<dbReference type="OMA" id="DRDFHQD"/>
<evidence type="ECO:0000256" key="1">
    <source>
        <dbReference type="SAM" id="Coils"/>
    </source>
</evidence>